<name>A0A8V5GCC7_MELUD</name>
<dbReference type="Ensembl" id="ENSMUNT00000033111.1">
    <property type="protein sequence ID" value="ENSMUNP00000023567.1"/>
    <property type="gene ID" value="ENSMUNG00000018704.1"/>
</dbReference>
<dbReference type="AlphaFoldDB" id="A0A8V5GCC7"/>
<dbReference type="InterPro" id="IPR036179">
    <property type="entry name" value="Ig-like_dom_sf"/>
</dbReference>
<dbReference type="InterPro" id="IPR050380">
    <property type="entry name" value="Immune_Resp_Modulators"/>
</dbReference>
<keyword evidence="1" id="KW-0393">Immunoglobulin domain</keyword>
<dbReference type="InterPro" id="IPR013783">
    <property type="entry name" value="Ig-like_fold"/>
</dbReference>
<dbReference type="PROSITE" id="PS00290">
    <property type="entry name" value="IG_MHC"/>
    <property type="match status" value="2"/>
</dbReference>
<dbReference type="Pfam" id="PF07654">
    <property type="entry name" value="C1-set"/>
    <property type="match status" value="2"/>
</dbReference>
<reference evidence="2" key="2">
    <citation type="submission" date="2025-08" db="UniProtKB">
        <authorList>
            <consortium name="Ensembl"/>
        </authorList>
    </citation>
    <scope>IDENTIFICATION</scope>
</reference>
<dbReference type="FunFam" id="2.60.40.10:FF:000998">
    <property type="entry name" value="Immunoglobulin heavy constant epsilon"/>
    <property type="match status" value="1"/>
</dbReference>
<evidence type="ECO:0000256" key="1">
    <source>
        <dbReference type="ARBA" id="ARBA00023319"/>
    </source>
</evidence>
<dbReference type="Gene3D" id="2.60.40.10">
    <property type="entry name" value="Immunoglobulins"/>
    <property type="match status" value="2"/>
</dbReference>
<protein>
    <submittedName>
        <fullName evidence="2">Uncharacterized protein</fullName>
    </submittedName>
</protein>
<reference evidence="2" key="1">
    <citation type="submission" date="2020-03" db="EMBL/GenBank/DDBJ databases">
        <title>Melopsittacus undulatus (budgerigar) genome, bMelUnd1, maternal haplotype with Z.</title>
        <authorList>
            <person name="Gedman G."/>
            <person name="Mountcastle J."/>
            <person name="Haase B."/>
            <person name="Formenti G."/>
            <person name="Wright T."/>
            <person name="Apodaca J."/>
            <person name="Pelan S."/>
            <person name="Chow W."/>
            <person name="Rhie A."/>
            <person name="Howe K."/>
            <person name="Fedrigo O."/>
            <person name="Jarvis E.D."/>
        </authorList>
    </citation>
    <scope>NUCLEOTIDE SEQUENCE [LARGE SCALE GENOMIC DNA]</scope>
</reference>
<dbReference type="CDD" id="cd05768">
    <property type="entry name" value="IgC1_CH3_IgAGD_CH4_IgAEM"/>
    <property type="match status" value="1"/>
</dbReference>
<dbReference type="InterPro" id="IPR007110">
    <property type="entry name" value="Ig-like_dom"/>
</dbReference>
<evidence type="ECO:0000313" key="3">
    <source>
        <dbReference type="Proteomes" id="UP000694405"/>
    </source>
</evidence>
<dbReference type="PANTHER" id="PTHR23411">
    <property type="entry name" value="TAPASIN"/>
    <property type="match status" value="1"/>
</dbReference>
<keyword evidence="3" id="KW-1185">Reference proteome</keyword>
<accession>A0A8V5GCC7</accession>
<proteinExistence type="predicted"/>
<dbReference type="InterPro" id="IPR003006">
    <property type="entry name" value="Ig/MHC_CS"/>
</dbReference>
<dbReference type="SMART" id="SM00407">
    <property type="entry name" value="IGc1"/>
    <property type="match status" value="2"/>
</dbReference>
<organism evidence="2 3">
    <name type="scientific">Melopsittacus undulatus</name>
    <name type="common">Budgerigar</name>
    <name type="synonym">Psittacus undulatus</name>
    <dbReference type="NCBI Taxonomy" id="13146"/>
    <lineage>
        <taxon>Eukaryota</taxon>
        <taxon>Metazoa</taxon>
        <taxon>Chordata</taxon>
        <taxon>Craniata</taxon>
        <taxon>Vertebrata</taxon>
        <taxon>Euteleostomi</taxon>
        <taxon>Archelosauria</taxon>
        <taxon>Archosauria</taxon>
        <taxon>Dinosauria</taxon>
        <taxon>Saurischia</taxon>
        <taxon>Theropoda</taxon>
        <taxon>Coelurosauria</taxon>
        <taxon>Aves</taxon>
        <taxon>Neognathae</taxon>
        <taxon>Neoaves</taxon>
        <taxon>Telluraves</taxon>
        <taxon>Australaves</taxon>
        <taxon>Psittaciformes</taxon>
        <taxon>Psittaculidae</taxon>
        <taxon>Melopsittacus</taxon>
    </lineage>
</organism>
<dbReference type="FunFam" id="2.60.40.10:FF:000463">
    <property type="entry name" value="Immunoglobulin heavy constant gamma 1"/>
    <property type="match status" value="1"/>
</dbReference>
<evidence type="ECO:0000313" key="2">
    <source>
        <dbReference type="Ensembl" id="ENSMUNP00000023567.1"/>
    </source>
</evidence>
<dbReference type="InterPro" id="IPR003597">
    <property type="entry name" value="Ig_C1-set"/>
</dbReference>
<dbReference type="Proteomes" id="UP000694405">
    <property type="component" value="Chromosome 30"/>
</dbReference>
<sequence length="353" mass="38163">MGYIGVYGVVLGFMGSMGLHWGLWGTLGSMGLHWDPLGDGISIGFHWVLWGCGGLHWVPLADAISIGVHWVPLGSIGSHWDPLGSIGFYGVVGSSMGSIGSSMGSIGFYGVTLGSMGPIVSHCPHYPPVSLPTGAPIDPTSIQVFVLPPTPLDLYVSQTPQVLCMAINLPSDEGLAMTWTKGHGHPIISDGPHIQPQFNGTYTATSKALVATGDWESGTGFTCRVEHRDLPAPISRSVARMAGQLLPPSVYLLPPPWELTSPHPTLTLTCLARGFHPASISVQWQREQRPLGRGQAAPQPIRERQGVTCYFLYSRLDVERGEWERGTRFGCMVVHEALPMRFIQRSVHRDSGK</sequence>
<dbReference type="SUPFAM" id="SSF48726">
    <property type="entry name" value="Immunoglobulin"/>
    <property type="match status" value="2"/>
</dbReference>
<dbReference type="PROSITE" id="PS50835">
    <property type="entry name" value="IG_LIKE"/>
    <property type="match status" value="2"/>
</dbReference>
<reference evidence="2" key="3">
    <citation type="submission" date="2025-09" db="UniProtKB">
        <authorList>
            <consortium name="Ensembl"/>
        </authorList>
    </citation>
    <scope>IDENTIFICATION</scope>
</reference>